<evidence type="ECO:0000313" key="1">
    <source>
        <dbReference type="EMBL" id="OBX50637.1"/>
    </source>
</evidence>
<comment type="caution">
    <text evidence="1">The sequence shown here is derived from an EMBL/GenBank/DDBJ whole genome shotgun (WGS) entry which is preliminary data.</text>
</comment>
<reference evidence="1 2" key="1">
    <citation type="submission" date="2016-06" db="EMBL/GenBank/DDBJ databases">
        <title>Draft genome of Moraxella nonliquefaciens CCUG 60284.</title>
        <authorList>
            <person name="Salva-Serra F."/>
            <person name="Engstrom-Jakobsson H."/>
            <person name="Thorell K."/>
            <person name="Gonzales-Siles L."/>
            <person name="Karlsson R."/>
            <person name="Boulund F."/>
            <person name="Engstrand L."/>
            <person name="Kristiansson E."/>
            <person name="Moore E."/>
        </authorList>
    </citation>
    <scope>NUCLEOTIDE SEQUENCE [LARGE SCALE GENOMIC DNA]</scope>
    <source>
        <strain evidence="1 2">CCUG 60284</strain>
    </source>
</reference>
<protein>
    <submittedName>
        <fullName evidence="1">Uncharacterized protein</fullName>
    </submittedName>
</protein>
<dbReference type="AlphaFoldDB" id="A0A1B8PJ94"/>
<organism evidence="1 2">
    <name type="scientific">Moraxella nonliquefaciens</name>
    <dbReference type="NCBI Taxonomy" id="478"/>
    <lineage>
        <taxon>Bacteria</taxon>
        <taxon>Pseudomonadati</taxon>
        <taxon>Pseudomonadota</taxon>
        <taxon>Gammaproteobacteria</taxon>
        <taxon>Moraxellales</taxon>
        <taxon>Moraxellaceae</taxon>
        <taxon>Moraxella</taxon>
    </lineage>
</organism>
<accession>A0A1B8PJ94</accession>
<dbReference type="RefSeq" id="WP_066893326.1">
    <property type="nucleotide sequence ID" value="NZ_LZDN01000013.1"/>
</dbReference>
<evidence type="ECO:0000313" key="2">
    <source>
        <dbReference type="Proteomes" id="UP000092671"/>
    </source>
</evidence>
<dbReference type="Proteomes" id="UP000092671">
    <property type="component" value="Unassembled WGS sequence"/>
</dbReference>
<name>A0A1B8PJ94_MORNO</name>
<proteinExistence type="predicted"/>
<dbReference type="OrthoDB" id="9762009at2"/>
<dbReference type="EMBL" id="LZDN01000013">
    <property type="protein sequence ID" value="OBX50637.1"/>
    <property type="molecule type" value="Genomic_DNA"/>
</dbReference>
<gene>
    <name evidence="1" type="ORF">A9Z60_09425</name>
</gene>
<sequence>MQLIKTQLSQKLDNLKVIIDEIKASQSYQVVSSIDDWQEYFDNQKIELIIELIRERDKLRELIKDTDAK</sequence>